<organism evidence="3 4">
    <name type="scientific">Catalinimonas alkaloidigena</name>
    <dbReference type="NCBI Taxonomy" id="1075417"/>
    <lineage>
        <taxon>Bacteria</taxon>
        <taxon>Pseudomonadati</taxon>
        <taxon>Bacteroidota</taxon>
        <taxon>Cytophagia</taxon>
        <taxon>Cytophagales</taxon>
        <taxon>Catalimonadaceae</taxon>
        <taxon>Catalinimonas</taxon>
    </lineage>
</organism>
<proteinExistence type="inferred from homology"/>
<dbReference type="Gene3D" id="1.20.1600.10">
    <property type="entry name" value="Outer membrane efflux proteins (OEP)"/>
    <property type="match status" value="1"/>
</dbReference>
<dbReference type="OrthoDB" id="9770517at2"/>
<dbReference type="RefSeq" id="WP_089686703.1">
    <property type="nucleotide sequence ID" value="NZ_FNFO01000011.1"/>
</dbReference>
<dbReference type="Proteomes" id="UP000198510">
    <property type="component" value="Unassembled WGS sequence"/>
</dbReference>
<reference evidence="3 4" key="1">
    <citation type="submission" date="2016-10" db="EMBL/GenBank/DDBJ databases">
        <authorList>
            <person name="de Groot N.N."/>
        </authorList>
    </citation>
    <scope>NUCLEOTIDE SEQUENCE [LARGE SCALE GENOMIC DNA]</scope>
    <source>
        <strain evidence="3 4">DSM 25186</strain>
    </source>
</reference>
<dbReference type="InterPro" id="IPR003423">
    <property type="entry name" value="OMP_efflux"/>
</dbReference>
<evidence type="ECO:0000313" key="3">
    <source>
        <dbReference type="EMBL" id="SDM21802.1"/>
    </source>
</evidence>
<dbReference type="PROSITE" id="PS51257">
    <property type="entry name" value="PROKAR_LIPOPROTEIN"/>
    <property type="match status" value="1"/>
</dbReference>
<evidence type="ECO:0000313" key="4">
    <source>
        <dbReference type="Proteomes" id="UP000198510"/>
    </source>
</evidence>
<dbReference type="GO" id="GO:0005886">
    <property type="term" value="C:plasma membrane"/>
    <property type="evidence" value="ECO:0007669"/>
    <property type="project" value="UniProtKB-SubCell"/>
</dbReference>
<keyword evidence="2 3" id="KW-0449">Lipoprotein</keyword>
<dbReference type="PANTHER" id="PTHR30203:SF30">
    <property type="entry name" value="OUTER MEMBRANE PROTEIN-RELATED"/>
    <property type="match status" value="1"/>
</dbReference>
<name>A0A1G9RES6_9BACT</name>
<gene>
    <name evidence="3" type="ORF">SAMN05421823_111135</name>
</gene>
<dbReference type="NCBIfam" id="TIGR01845">
    <property type="entry name" value="outer_NodT"/>
    <property type="match status" value="1"/>
</dbReference>
<comment type="similarity">
    <text evidence="1 2">Belongs to the outer membrane factor (OMF) (TC 1.B.17) family.</text>
</comment>
<dbReference type="STRING" id="1075417.SAMN05421823_111135"/>
<sequence>MRFSNNTPFYPFFLFLGLLAVLQSCKVAKPVSMPTFQQPPATFATNQNPDSLGIGDQRWDDFFADAYLVDLIDVALRNNPDVLVALQRVERAQADVMVARGALLPSLNGQATASVDRYGQYTMNGVGNFDTNLSDNVEGKQQIPNPTPYYFLGLQSSWEIDLWGKLRSRREAAYARLLATEKGRQLVTTSLVSQVASNYYDLLALDSELKIIRDNIELQEVALEIVEIQKLGGRATELAVQQFEAQLLRTRSLAVERQRAITQVENRLNRLLGRYPQAIERDSSIQGQPLPDQIQAGVPSRMLLRRPDIQQAELDLTAARADIDAARAAFLPSLTLTPYVGVEAFRASVLLDPASLAAGILGGLTAPLFNKYQNRANYRRSVAAGKEALYTYQKRILTGYEEVMTELNNIDQLRSAYALKQQEVDVLGRAVTTANDLFLAGYASYLEVVTAQRNVLEAELTLIGYRRDIFMSVVNLYRALGGGWTPPATELATPAAE</sequence>
<dbReference type="Pfam" id="PF02321">
    <property type="entry name" value="OEP"/>
    <property type="match status" value="2"/>
</dbReference>
<dbReference type="AlphaFoldDB" id="A0A1G9RES6"/>
<dbReference type="EMBL" id="FNFO01000011">
    <property type="protein sequence ID" value="SDM21802.1"/>
    <property type="molecule type" value="Genomic_DNA"/>
</dbReference>
<dbReference type="GO" id="GO:0015562">
    <property type="term" value="F:efflux transmembrane transporter activity"/>
    <property type="evidence" value="ECO:0007669"/>
    <property type="project" value="InterPro"/>
</dbReference>
<dbReference type="InterPro" id="IPR010131">
    <property type="entry name" value="MdtP/NodT-like"/>
</dbReference>
<keyword evidence="4" id="KW-1185">Reference proteome</keyword>
<keyword evidence="2" id="KW-0812">Transmembrane</keyword>
<dbReference type="SUPFAM" id="SSF56954">
    <property type="entry name" value="Outer membrane efflux proteins (OEP)"/>
    <property type="match status" value="1"/>
</dbReference>
<keyword evidence="2" id="KW-1134">Transmembrane beta strand</keyword>
<dbReference type="PANTHER" id="PTHR30203">
    <property type="entry name" value="OUTER MEMBRANE CATION EFFLUX PROTEIN"/>
    <property type="match status" value="1"/>
</dbReference>
<keyword evidence="2" id="KW-0472">Membrane</keyword>
<dbReference type="Gene3D" id="2.20.200.10">
    <property type="entry name" value="Outer membrane efflux proteins (OEP)"/>
    <property type="match status" value="1"/>
</dbReference>
<evidence type="ECO:0000256" key="2">
    <source>
        <dbReference type="RuleBase" id="RU362097"/>
    </source>
</evidence>
<accession>A0A1G9RES6</accession>
<evidence type="ECO:0000256" key="1">
    <source>
        <dbReference type="ARBA" id="ARBA00007613"/>
    </source>
</evidence>
<protein>
    <submittedName>
        <fullName evidence="3">Efflux transporter, outer membrane factor (OMF) lipoprotein, NodT family</fullName>
    </submittedName>
</protein>
<keyword evidence="2" id="KW-0564">Palmitate</keyword>
<comment type="subcellular location">
    <subcellularLocation>
        <location evidence="2">Cell membrane</location>
        <topology evidence="2">Lipid-anchor</topology>
    </subcellularLocation>
</comment>